<dbReference type="Pfam" id="PF00069">
    <property type="entry name" value="Pkinase"/>
    <property type="match status" value="1"/>
</dbReference>
<comment type="subcellular location">
    <subcellularLocation>
        <location evidence="1">Preautophagosomal structure membrane</location>
        <topology evidence="1">Peripheral membrane protein</topology>
    </subcellularLocation>
</comment>
<feature type="region of interest" description="Disordered" evidence="6">
    <location>
        <begin position="227"/>
        <end position="246"/>
    </location>
</feature>
<dbReference type="Gene3D" id="1.25.40.20">
    <property type="entry name" value="Ankyrin repeat-containing domain"/>
    <property type="match status" value="2"/>
</dbReference>
<sequence>MDRAFQQEKSPLELAATLDDATFQSLIARLDVPILDTPSAIVEAERHLASGLSFDVSVGKVAAGGAIDVPRYQDGPARVRLRGGTVVVFKRPRVNPPTELNSDPFGGASCRVPRAVAHELLILSHGPLRDHANLVRLFGVCWDSRYEPSAGAMVTSPVLVQACAGRGNLQAYLDATSAQTEGATLRWDVKMFLLKGILAGLAALHACNIAHGDFKCANILLADDDDEEYDDEQQPPSRRGNGIPTPKLSDFGCSLIAPARLLHDAQGHDQEELRLDVLGGPTVLFMAPELYQQVQHSRHSGSACKVTIAEAIRADVYSLGLTACAIALGGRDVFDCIEFQTRLALDPEYAVYPDLRVQSKTDDDAARTLVECATVMVQMLEVEAQMSRLDLSPSPAGSDDPRGSQGSSAGPSHDFVVHALLSPLLERMLAKSPSRRFPDASAAVASFLETEDQPPFQPHDRPGGVKVTLSKDQPLFYRDPRVETHAVSAVAVLQNLDALMLKPDEVKRRMFEDLKASADTLQSAPDPGPQDPILANQAHSAFQVSVCYLHGLGVEYSLGDAAKYLCLSAQHGYLQAVLTLFPFAGAFPHLFPPDLLQQLPQDALQTAVANGPRFGLTAWLQTSAYARENYPGAYEAGITVLRQSGFAELGESADAETLLLADTFRGAHPAYLYYAVGSAGFLQRKMPMISADTLREWLAAGVVPDGATNANYETCLYICCRAGEADKVLMLLSDFGWARDQVNTSNRDGRTPAHWLHSFDAGDVDVGQALLQHGADLHVVDDYGLRPVDHAIVAGRSDVVRFLLAHQGLPYLDPSFAAKDLMTFLTSVTFNDSTLSQHCCEHAPFDDVAEALKMVAKIGLETRVAAYGSATGRYILDMFSALRKRRDLSFSEEDAASLLLPLEGMSRRGGKGKEPARDDDNESPSSSCYKPTLQDFVQHTLLQTIFSKNLDILDALVQSDLVAPLGSSPVTENLLYCAARCGSESAFRALLNLIPSFDHPHSAATVLRLLLSSTTTTSTTNMVKMLLAYLDEHGDAAAAVNFRTSASCPPGCTAQHDHVHNSSALWNAVRAENFAGAALVAPYVTYNDNSNVSPTTLYYVLSSTPRGNILRQVQFLLALGSTHAAFLCHPAAGENTLHVVVDRHDEYNTPSEFRHVFEALLDEFGSDQNIDALDHSGMTALQRAVRACCPDAVELLLDWGAEKYSGISNDSSNSLPYDLAVAQFMIRYQAIARHQTRVSIAAHGLDEKDEHGCSEEEEDADGEAGEELPRPHYPFSISTPRPKAPLETDAHEIRMLEMAPCIRVLALLSETGSFGKEPQPPEGTAGPEEVMAGLVPCSDRYEALPAWDDAAAGLPDGDGEDEGQGQEVPGGSRAAAIDDDDDKHKPKPELSAWVSCRMGDHVYRLNLSEVEGDGQGGRNIARLWSWLTAREGARFAVLGDKYCARIELVAVVGDDEAGRLW</sequence>
<feature type="region of interest" description="Disordered" evidence="6">
    <location>
        <begin position="1246"/>
        <end position="1284"/>
    </location>
</feature>
<dbReference type="InterPro" id="IPR002110">
    <property type="entry name" value="Ankyrin_rpt"/>
</dbReference>
<dbReference type="PANTHER" id="PTHR24348">
    <property type="entry name" value="SERINE/THREONINE-PROTEIN KINASE UNC-51-RELATED"/>
    <property type="match status" value="1"/>
</dbReference>
<dbReference type="GO" id="GO:0004674">
    <property type="term" value="F:protein serine/threonine kinase activity"/>
    <property type="evidence" value="ECO:0007669"/>
    <property type="project" value="InterPro"/>
</dbReference>
<dbReference type="PROSITE" id="PS00108">
    <property type="entry name" value="PROTEIN_KINASE_ST"/>
    <property type="match status" value="1"/>
</dbReference>
<feature type="region of interest" description="Disordered" evidence="6">
    <location>
        <begin position="906"/>
        <end position="928"/>
    </location>
</feature>
<dbReference type="SMART" id="SM00248">
    <property type="entry name" value="ANK"/>
    <property type="match status" value="6"/>
</dbReference>
<evidence type="ECO:0000256" key="4">
    <source>
        <dbReference type="ARBA" id="ARBA00030237"/>
    </source>
</evidence>
<protein>
    <recommendedName>
        <fullName evidence="4">Autophagy-related protein 1</fullName>
    </recommendedName>
</protein>
<dbReference type="SUPFAM" id="SSF56112">
    <property type="entry name" value="Protein kinase-like (PK-like)"/>
    <property type="match status" value="1"/>
</dbReference>
<dbReference type="InterPro" id="IPR036770">
    <property type="entry name" value="Ankyrin_rpt-contain_sf"/>
</dbReference>
<keyword evidence="2" id="KW-0813">Transport</keyword>
<dbReference type="Proteomes" id="UP001172101">
    <property type="component" value="Unassembled WGS sequence"/>
</dbReference>
<dbReference type="GO" id="GO:0005524">
    <property type="term" value="F:ATP binding"/>
    <property type="evidence" value="ECO:0007669"/>
    <property type="project" value="InterPro"/>
</dbReference>
<reference evidence="8" key="1">
    <citation type="submission" date="2023-06" db="EMBL/GenBank/DDBJ databases">
        <title>Genome-scale phylogeny and comparative genomics of the fungal order Sordariales.</title>
        <authorList>
            <consortium name="Lawrence Berkeley National Laboratory"/>
            <person name="Hensen N."/>
            <person name="Bonometti L."/>
            <person name="Westerberg I."/>
            <person name="Brannstrom I.O."/>
            <person name="Guillou S."/>
            <person name="Cros-Aarteil S."/>
            <person name="Calhoun S."/>
            <person name="Haridas S."/>
            <person name="Kuo A."/>
            <person name="Mondo S."/>
            <person name="Pangilinan J."/>
            <person name="Riley R."/>
            <person name="LaButti K."/>
            <person name="Andreopoulos B."/>
            <person name="Lipzen A."/>
            <person name="Chen C."/>
            <person name="Yanf M."/>
            <person name="Daum C."/>
            <person name="Ng V."/>
            <person name="Clum A."/>
            <person name="Steindorff A."/>
            <person name="Ohm R."/>
            <person name="Martin F."/>
            <person name="Silar P."/>
            <person name="Natvig D."/>
            <person name="Lalanne C."/>
            <person name="Gautier V."/>
            <person name="Ament-velasquez S.L."/>
            <person name="Kruys A."/>
            <person name="Hutchinson M.I."/>
            <person name="Powell A.J."/>
            <person name="Barry K."/>
            <person name="Miller A.N."/>
            <person name="Grigoriev I.V."/>
            <person name="Debuchy R."/>
            <person name="Gladieux P."/>
            <person name="Thoren M.H."/>
            <person name="Johannesson H."/>
        </authorList>
    </citation>
    <scope>NUCLEOTIDE SEQUENCE</scope>
    <source>
        <strain evidence="8">SMH2392-1A</strain>
    </source>
</reference>
<accession>A0AA40A087</accession>
<dbReference type="PROSITE" id="PS50088">
    <property type="entry name" value="ANK_REPEAT"/>
    <property type="match status" value="1"/>
</dbReference>
<dbReference type="Pfam" id="PF12796">
    <property type="entry name" value="Ank_2"/>
    <property type="match status" value="1"/>
</dbReference>
<dbReference type="PROSITE" id="PS50011">
    <property type="entry name" value="PROTEIN_KINASE_DOM"/>
    <property type="match status" value="1"/>
</dbReference>
<feature type="compositionally biased region" description="Acidic residues" evidence="6">
    <location>
        <begin position="1255"/>
        <end position="1266"/>
    </location>
</feature>
<evidence type="ECO:0000256" key="1">
    <source>
        <dbReference type="ARBA" id="ARBA00004623"/>
    </source>
</evidence>
<feature type="domain" description="Protein kinase" evidence="7">
    <location>
        <begin position="52"/>
        <end position="448"/>
    </location>
</feature>
<dbReference type="InterPro" id="IPR045269">
    <property type="entry name" value="Atg1-like"/>
</dbReference>
<name>A0AA40A087_9PEZI</name>
<evidence type="ECO:0000256" key="2">
    <source>
        <dbReference type="ARBA" id="ARBA00022448"/>
    </source>
</evidence>
<feature type="repeat" description="ANK" evidence="5">
    <location>
        <begin position="748"/>
        <end position="782"/>
    </location>
</feature>
<gene>
    <name evidence="8" type="ORF">B0T26DRAFT_728465</name>
</gene>
<evidence type="ECO:0000259" key="7">
    <source>
        <dbReference type="PROSITE" id="PS50011"/>
    </source>
</evidence>
<dbReference type="EMBL" id="JAUIRO010000007">
    <property type="protein sequence ID" value="KAK0706887.1"/>
    <property type="molecule type" value="Genomic_DNA"/>
</dbReference>
<comment type="caution">
    <text evidence="8">The sequence shown here is derived from an EMBL/GenBank/DDBJ whole genome shotgun (WGS) entry which is preliminary data.</text>
</comment>
<dbReference type="RefSeq" id="XP_060291981.1">
    <property type="nucleotide sequence ID" value="XM_060442899.1"/>
</dbReference>
<keyword evidence="3" id="KW-0072">Autophagy</keyword>
<evidence type="ECO:0000256" key="5">
    <source>
        <dbReference type="PROSITE-ProRule" id="PRU00023"/>
    </source>
</evidence>
<evidence type="ECO:0000256" key="6">
    <source>
        <dbReference type="SAM" id="MobiDB-lite"/>
    </source>
</evidence>
<dbReference type="GO" id="GO:0010506">
    <property type="term" value="P:regulation of autophagy"/>
    <property type="evidence" value="ECO:0007669"/>
    <property type="project" value="InterPro"/>
</dbReference>
<organism evidence="8 9">
    <name type="scientific">Lasiosphaeria miniovina</name>
    <dbReference type="NCBI Taxonomy" id="1954250"/>
    <lineage>
        <taxon>Eukaryota</taxon>
        <taxon>Fungi</taxon>
        <taxon>Dikarya</taxon>
        <taxon>Ascomycota</taxon>
        <taxon>Pezizomycotina</taxon>
        <taxon>Sordariomycetes</taxon>
        <taxon>Sordariomycetidae</taxon>
        <taxon>Sordariales</taxon>
        <taxon>Lasiosphaeriaceae</taxon>
        <taxon>Lasiosphaeria</taxon>
    </lineage>
</organism>
<dbReference type="InterPro" id="IPR008271">
    <property type="entry name" value="Ser/Thr_kinase_AS"/>
</dbReference>
<dbReference type="SUPFAM" id="SSF48403">
    <property type="entry name" value="Ankyrin repeat"/>
    <property type="match status" value="2"/>
</dbReference>
<dbReference type="GeneID" id="85326169"/>
<proteinExistence type="predicted"/>
<keyword evidence="9" id="KW-1185">Reference proteome</keyword>
<feature type="region of interest" description="Disordered" evidence="6">
    <location>
        <begin position="390"/>
        <end position="409"/>
    </location>
</feature>
<dbReference type="InterPro" id="IPR000719">
    <property type="entry name" value="Prot_kinase_dom"/>
</dbReference>
<feature type="region of interest" description="Disordered" evidence="6">
    <location>
        <begin position="1349"/>
        <end position="1389"/>
    </location>
</feature>
<evidence type="ECO:0000313" key="9">
    <source>
        <dbReference type="Proteomes" id="UP001172101"/>
    </source>
</evidence>
<dbReference type="GO" id="GO:0006914">
    <property type="term" value="P:autophagy"/>
    <property type="evidence" value="ECO:0007669"/>
    <property type="project" value="UniProtKB-KW"/>
</dbReference>
<evidence type="ECO:0000313" key="8">
    <source>
        <dbReference type="EMBL" id="KAK0706887.1"/>
    </source>
</evidence>
<dbReference type="GO" id="GO:0034045">
    <property type="term" value="C:phagophore assembly site membrane"/>
    <property type="evidence" value="ECO:0007669"/>
    <property type="project" value="UniProtKB-SubCell"/>
</dbReference>
<dbReference type="Gene3D" id="1.10.510.10">
    <property type="entry name" value="Transferase(Phosphotransferase) domain 1"/>
    <property type="match status" value="1"/>
</dbReference>
<evidence type="ECO:0000256" key="3">
    <source>
        <dbReference type="ARBA" id="ARBA00023006"/>
    </source>
</evidence>
<keyword evidence="5" id="KW-0040">ANK repeat</keyword>
<dbReference type="InterPro" id="IPR011009">
    <property type="entry name" value="Kinase-like_dom_sf"/>
</dbReference>